<evidence type="ECO:0000313" key="2">
    <source>
        <dbReference type="EMBL" id="KAF3426532.1"/>
    </source>
</evidence>
<dbReference type="Pfam" id="PF10545">
    <property type="entry name" value="MADF_DNA_bdg"/>
    <property type="match status" value="1"/>
</dbReference>
<reference evidence="2" key="1">
    <citation type="submission" date="2019-11" db="EMBL/GenBank/DDBJ databases">
        <title>The nuclear and mitochondrial genomes of Frieseomelitta varia - a highly eusocial stingless bee (Meliponini) with a permanently sterile worker caste.</title>
        <authorList>
            <person name="Freitas F.C.P."/>
            <person name="Lourenco A.P."/>
            <person name="Nunes F.M.F."/>
            <person name="Paschoal A.R."/>
            <person name="Abreu F.C.P."/>
            <person name="Barbin F.O."/>
            <person name="Bataglia L."/>
            <person name="Cardoso-Junior C.A.M."/>
            <person name="Cervoni M.S."/>
            <person name="Silva S.R."/>
            <person name="Dalarmi F."/>
            <person name="Del Lama M.A."/>
            <person name="Depintor T.S."/>
            <person name="Ferreira K.M."/>
            <person name="Goria P.S."/>
            <person name="Jaskot M.C."/>
            <person name="Lago D.C."/>
            <person name="Luna-Lucena D."/>
            <person name="Moda L.M."/>
            <person name="Nascimento L."/>
            <person name="Pedrino M."/>
            <person name="Rabico F.O."/>
            <person name="Sanches F.C."/>
            <person name="Santos D.E."/>
            <person name="Santos C.G."/>
            <person name="Vieira J."/>
            <person name="Lopes T.F."/>
            <person name="Barchuk A.R."/>
            <person name="Hartfelder K."/>
            <person name="Simoes Z.L.P."/>
            <person name="Bitondi M.M.G."/>
            <person name="Pinheiro D.G."/>
        </authorList>
    </citation>
    <scope>NUCLEOTIDE SEQUENCE</scope>
    <source>
        <strain evidence="2">USP_RPSP 00005682</strain>
        <tissue evidence="2">Whole individual</tissue>
    </source>
</reference>
<dbReference type="InterPro" id="IPR006578">
    <property type="entry name" value="MADF-dom"/>
</dbReference>
<dbReference type="AlphaFoldDB" id="A0A833SC07"/>
<dbReference type="Proteomes" id="UP000655588">
    <property type="component" value="Unassembled WGS sequence"/>
</dbReference>
<accession>A0A833SC07</accession>
<proteinExistence type="predicted"/>
<dbReference type="PANTHER" id="PTHR21505">
    <property type="entry name" value="MADF DOMAIN-CONTAINING PROTEIN-RELATED"/>
    <property type="match status" value="1"/>
</dbReference>
<dbReference type="PROSITE" id="PS51029">
    <property type="entry name" value="MADF"/>
    <property type="match status" value="1"/>
</dbReference>
<dbReference type="PANTHER" id="PTHR21505:SF8">
    <property type="entry name" value="DPT-YFP REPRESSOR BY OVEREXPRESSION, ISOFORM D-RELATED"/>
    <property type="match status" value="1"/>
</dbReference>
<dbReference type="SMART" id="SM00595">
    <property type="entry name" value="MADF"/>
    <property type="match status" value="1"/>
</dbReference>
<sequence>MSCDCFARRASWVTVEREKWMNCYFRKLVPLYRKSTCLWKKDTRSYLDREQRYRAYARIHRAMDLPGVTLVEMVLKIREMRRLYVNELKRLLEARSCNHCYRTSLPWFYDLHRFLYPYLDYDEAVELHNPGQTFVETREETEEQKSRATTSDCSCVRCLISNRNSRIENFLSSNTQRALTTLNSSSPVVSLAEVKTRSRNCPRSCSRITEAKKRLDRFPSQGVYSTISRSTSCYEEFRHRGDTTENELMDRRQGNCREFTICGLHSTASSDNTCETDSDQLDTFSMTVTRCLKKLDKPCALKAQAKIQQILKNMLMKSKVINHRYEKKYWQMFSLRFD</sequence>
<evidence type="ECO:0000313" key="3">
    <source>
        <dbReference type="Proteomes" id="UP000655588"/>
    </source>
</evidence>
<keyword evidence="3" id="KW-1185">Reference proteome</keyword>
<protein>
    <recommendedName>
        <fullName evidence="1">MADF domain-containing protein</fullName>
    </recommendedName>
</protein>
<feature type="domain" description="MADF" evidence="1">
    <location>
        <begin position="27"/>
        <end position="120"/>
    </location>
</feature>
<comment type="caution">
    <text evidence="2">The sequence shown here is derived from an EMBL/GenBank/DDBJ whole genome shotgun (WGS) entry which is preliminary data.</text>
</comment>
<dbReference type="EMBL" id="WNWW01000313">
    <property type="protein sequence ID" value="KAF3426532.1"/>
    <property type="molecule type" value="Genomic_DNA"/>
</dbReference>
<gene>
    <name evidence="2" type="ORF">E2986_07227</name>
</gene>
<name>A0A833SC07_9HYME</name>
<evidence type="ECO:0000259" key="1">
    <source>
        <dbReference type="PROSITE" id="PS51029"/>
    </source>
</evidence>
<organism evidence="2 3">
    <name type="scientific">Frieseomelitta varia</name>
    <dbReference type="NCBI Taxonomy" id="561572"/>
    <lineage>
        <taxon>Eukaryota</taxon>
        <taxon>Metazoa</taxon>
        <taxon>Ecdysozoa</taxon>
        <taxon>Arthropoda</taxon>
        <taxon>Hexapoda</taxon>
        <taxon>Insecta</taxon>
        <taxon>Pterygota</taxon>
        <taxon>Neoptera</taxon>
        <taxon>Endopterygota</taxon>
        <taxon>Hymenoptera</taxon>
        <taxon>Apocrita</taxon>
        <taxon>Aculeata</taxon>
        <taxon>Apoidea</taxon>
        <taxon>Anthophila</taxon>
        <taxon>Apidae</taxon>
        <taxon>Frieseomelitta</taxon>
    </lineage>
</organism>